<proteinExistence type="predicted"/>
<sequence length="175" mass="20282">MNPSRIFLFLHGSRLCVPTFRKGNFVLSALRYVKDVDDFQDKIDRETPEKQLATKLMEGIAERKELLQLLSLFHGELARIGITPESKHHEPTLGLIWRYRVAYLTKLARVHNIFWDSCQQEGLSERSHKLGFHPKHIGVLDPVHYKEHYEQLQLGQLGEVVFRDVEVIGKGLISK</sequence>
<dbReference type="OrthoDB" id="4092895at2759"/>
<organism evidence="1 2">
    <name type="scientific">Candidozyma pseudohaemuli</name>
    <dbReference type="NCBI Taxonomy" id="418784"/>
    <lineage>
        <taxon>Eukaryota</taxon>
        <taxon>Fungi</taxon>
        <taxon>Dikarya</taxon>
        <taxon>Ascomycota</taxon>
        <taxon>Saccharomycotina</taxon>
        <taxon>Pichiomycetes</taxon>
        <taxon>Metschnikowiaceae</taxon>
        <taxon>Candidozyma</taxon>
    </lineage>
</organism>
<dbReference type="Proteomes" id="UP000241107">
    <property type="component" value="Unassembled WGS sequence"/>
</dbReference>
<evidence type="ECO:0000313" key="2">
    <source>
        <dbReference type="Proteomes" id="UP000241107"/>
    </source>
</evidence>
<dbReference type="GeneID" id="36565284"/>
<dbReference type="EMBL" id="PYFQ01000003">
    <property type="protein sequence ID" value="PSK39287.1"/>
    <property type="molecule type" value="Genomic_DNA"/>
</dbReference>
<reference evidence="1 2" key="1">
    <citation type="submission" date="2018-03" db="EMBL/GenBank/DDBJ databases">
        <title>Candida pseudohaemulonii genome assembly and annotation.</title>
        <authorList>
            <person name="Munoz J.F."/>
            <person name="Gade L.G."/>
            <person name="Chow N.A."/>
            <person name="Litvintseva A.P."/>
            <person name="Loparev V.N."/>
            <person name="Cuomo C.A."/>
        </authorList>
    </citation>
    <scope>NUCLEOTIDE SEQUENCE [LARGE SCALE GENOMIC DNA]</scope>
    <source>
        <strain evidence="1 2">B12108</strain>
    </source>
</reference>
<accession>A0A2P7YTI9</accession>
<evidence type="ECO:0000313" key="1">
    <source>
        <dbReference type="EMBL" id="PSK39287.1"/>
    </source>
</evidence>
<gene>
    <name evidence="1" type="ORF">C7M61_001894</name>
</gene>
<dbReference type="VEuPathDB" id="FungiDB:C7M61_001894"/>
<comment type="caution">
    <text evidence="1">The sequence shown here is derived from an EMBL/GenBank/DDBJ whole genome shotgun (WGS) entry which is preliminary data.</text>
</comment>
<protein>
    <submittedName>
        <fullName evidence="1">Uncharacterized protein</fullName>
    </submittedName>
</protein>
<keyword evidence="2" id="KW-1185">Reference proteome</keyword>
<dbReference type="AlphaFoldDB" id="A0A2P7YTI9"/>
<name>A0A2P7YTI9_9ASCO</name>
<dbReference type="RefSeq" id="XP_024714424.1">
    <property type="nucleotide sequence ID" value="XM_024857288.1"/>
</dbReference>